<feature type="compositionally biased region" description="Low complexity" evidence="1">
    <location>
        <begin position="74"/>
        <end position="88"/>
    </location>
</feature>
<evidence type="ECO:0008006" key="5">
    <source>
        <dbReference type="Google" id="ProtNLM"/>
    </source>
</evidence>
<keyword evidence="2" id="KW-0812">Transmembrane</keyword>
<organism evidence="3 4">
    <name type="scientific">Phytohabitans aurantiacus</name>
    <dbReference type="NCBI Taxonomy" id="3016789"/>
    <lineage>
        <taxon>Bacteria</taxon>
        <taxon>Bacillati</taxon>
        <taxon>Actinomycetota</taxon>
        <taxon>Actinomycetes</taxon>
        <taxon>Micromonosporales</taxon>
        <taxon>Micromonosporaceae</taxon>
    </lineage>
</organism>
<comment type="caution">
    <text evidence="3">The sequence shown here is derived from an EMBL/GenBank/DDBJ whole genome shotgun (WGS) entry which is preliminary data.</text>
</comment>
<keyword evidence="4" id="KW-1185">Reference proteome</keyword>
<keyword evidence="2" id="KW-1133">Transmembrane helix</keyword>
<accession>A0ABQ5R0D9</accession>
<gene>
    <name evidence="3" type="ORF">Pa4123_49220</name>
</gene>
<dbReference type="Proteomes" id="UP001144280">
    <property type="component" value="Unassembled WGS sequence"/>
</dbReference>
<feature type="transmembrane region" description="Helical" evidence="2">
    <location>
        <begin position="37"/>
        <end position="56"/>
    </location>
</feature>
<evidence type="ECO:0000256" key="2">
    <source>
        <dbReference type="SAM" id="Phobius"/>
    </source>
</evidence>
<name>A0ABQ5R0D9_9ACTN</name>
<sequence length="291" mass="30882">MRDPAKLPDLMARDLAAVDWLAPGQIRGRARRRTIRNVVAAPVAALLVVASVWLLAGPGQGGGLAEDPVGGNGPSASSPPNSPSRPAASLPAGWFGPEILLQPQDVGPGYELGNENAYAPGEYPAWPFAVEQCAAYAGLGVRAFLGYTWMRHNTVARRADTATKGDVHAELRSYAGVTAAKQVVSDAREVVTACREYSYDGGEGSTEERPGKVVHTSTIVDQDFAGDQSLLVRRVTRGVDARTGELLPGNQSVGVELLAVIRVQDRVEVLQTDQDDPDRLRAIAAKAGQRL</sequence>
<dbReference type="EMBL" id="BSDI01000026">
    <property type="protein sequence ID" value="GLH99646.1"/>
    <property type="molecule type" value="Genomic_DNA"/>
</dbReference>
<protein>
    <recommendedName>
        <fullName evidence="5">PknH-like extracellular domain-containing protein</fullName>
    </recommendedName>
</protein>
<feature type="region of interest" description="Disordered" evidence="1">
    <location>
        <begin position="64"/>
        <end position="88"/>
    </location>
</feature>
<proteinExistence type="predicted"/>
<evidence type="ECO:0000256" key="1">
    <source>
        <dbReference type="SAM" id="MobiDB-lite"/>
    </source>
</evidence>
<evidence type="ECO:0000313" key="4">
    <source>
        <dbReference type="Proteomes" id="UP001144280"/>
    </source>
</evidence>
<dbReference type="RefSeq" id="WP_281899446.1">
    <property type="nucleotide sequence ID" value="NZ_BSDI01000026.1"/>
</dbReference>
<reference evidence="3" key="1">
    <citation type="submission" date="2022-12" db="EMBL/GenBank/DDBJ databases">
        <title>New Phytohabitans aurantiacus sp. RD004123 nov., an actinomycete isolated from soil.</title>
        <authorList>
            <person name="Triningsih D.W."/>
            <person name="Harunari E."/>
            <person name="Igarashi Y."/>
        </authorList>
    </citation>
    <scope>NUCLEOTIDE SEQUENCE</scope>
    <source>
        <strain evidence="3">RD004123</strain>
    </source>
</reference>
<evidence type="ECO:0000313" key="3">
    <source>
        <dbReference type="EMBL" id="GLH99646.1"/>
    </source>
</evidence>
<keyword evidence="2" id="KW-0472">Membrane</keyword>